<dbReference type="InterPro" id="IPR036388">
    <property type="entry name" value="WH-like_DNA-bd_sf"/>
</dbReference>
<dbReference type="NCBIfam" id="TIGR00281">
    <property type="entry name" value="SMC-Scp complex subunit ScpB"/>
    <property type="match status" value="1"/>
</dbReference>
<sequence>MDAQESKNRVEALLFSADEPLSIEKLRAHSRASTKQVREALSELAREYDEQGRAFELKEVAGGYQLYTRKEYSEVVARLHKGRRASRLSRPALETLAVIAFRQPVTKAVIESVRGVNVDGVVSTLLERNLIQVLGRAKQLGGPLLYGTTKQFLRYFHLKNLNELPRVGELKGMG</sequence>
<reference evidence="5 6" key="1">
    <citation type="submission" date="2019-03" db="EMBL/GenBank/DDBJ databases">
        <title>Metabolic potential of uncultured bacteria and archaea associated with petroleum seepage in deep-sea sediments.</title>
        <authorList>
            <person name="Dong X."/>
            <person name="Hubert C."/>
        </authorList>
    </citation>
    <scope>NUCLEOTIDE SEQUENCE [LARGE SCALE GENOMIC DNA]</scope>
    <source>
        <strain evidence="5">E44_bin18</strain>
    </source>
</reference>
<protein>
    <submittedName>
        <fullName evidence="5">SMC-Scp complex subunit ScpB</fullName>
    </submittedName>
</protein>
<dbReference type="Proteomes" id="UP000315525">
    <property type="component" value="Unassembled WGS sequence"/>
</dbReference>
<evidence type="ECO:0000256" key="2">
    <source>
        <dbReference type="ARBA" id="ARBA00022618"/>
    </source>
</evidence>
<keyword evidence="2" id="KW-0132">Cell division</keyword>
<keyword evidence="3" id="KW-0159">Chromosome partition</keyword>
<dbReference type="GO" id="GO:0051304">
    <property type="term" value="P:chromosome separation"/>
    <property type="evidence" value="ECO:0007669"/>
    <property type="project" value="InterPro"/>
</dbReference>
<evidence type="ECO:0000256" key="4">
    <source>
        <dbReference type="ARBA" id="ARBA00023306"/>
    </source>
</evidence>
<dbReference type="PANTHER" id="PTHR34298:SF2">
    <property type="entry name" value="SEGREGATION AND CONDENSATION PROTEIN B"/>
    <property type="match status" value="1"/>
</dbReference>
<dbReference type="Pfam" id="PF04079">
    <property type="entry name" value="SMC_ScpB"/>
    <property type="match status" value="1"/>
</dbReference>
<dbReference type="EMBL" id="SOJN01000148">
    <property type="protein sequence ID" value="TET43772.1"/>
    <property type="molecule type" value="Genomic_DNA"/>
</dbReference>
<keyword evidence="1" id="KW-0963">Cytoplasm</keyword>
<dbReference type="PIRSF" id="PIRSF019345">
    <property type="entry name" value="ScpB"/>
    <property type="match status" value="1"/>
</dbReference>
<organism evidence="5 6">
    <name type="scientific">candidate division TA06 bacterium</name>
    <dbReference type="NCBI Taxonomy" id="2250710"/>
    <lineage>
        <taxon>Bacteria</taxon>
        <taxon>Bacteria division TA06</taxon>
    </lineage>
</organism>
<dbReference type="PANTHER" id="PTHR34298">
    <property type="entry name" value="SEGREGATION AND CONDENSATION PROTEIN B"/>
    <property type="match status" value="1"/>
</dbReference>
<evidence type="ECO:0000313" key="5">
    <source>
        <dbReference type="EMBL" id="TET43772.1"/>
    </source>
</evidence>
<accession>A0A523UMJ7</accession>
<dbReference type="Gene3D" id="1.10.10.10">
    <property type="entry name" value="Winged helix-like DNA-binding domain superfamily/Winged helix DNA-binding domain"/>
    <property type="match status" value="2"/>
</dbReference>
<name>A0A523UMJ7_UNCT6</name>
<proteinExistence type="predicted"/>
<keyword evidence="4" id="KW-0131">Cell cycle</keyword>
<dbReference type="SUPFAM" id="SSF46785">
    <property type="entry name" value="Winged helix' DNA-binding domain"/>
    <property type="match status" value="2"/>
</dbReference>
<dbReference type="GO" id="GO:0051301">
    <property type="term" value="P:cell division"/>
    <property type="evidence" value="ECO:0007669"/>
    <property type="project" value="UniProtKB-KW"/>
</dbReference>
<dbReference type="InterPro" id="IPR005234">
    <property type="entry name" value="ScpB_csome_segregation"/>
</dbReference>
<comment type="caution">
    <text evidence="5">The sequence shown here is derived from an EMBL/GenBank/DDBJ whole genome shotgun (WGS) entry which is preliminary data.</text>
</comment>
<evidence type="ECO:0000313" key="6">
    <source>
        <dbReference type="Proteomes" id="UP000315525"/>
    </source>
</evidence>
<evidence type="ECO:0000256" key="3">
    <source>
        <dbReference type="ARBA" id="ARBA00022829"/>
    </source>
</evidence>
<dbReference type="InterPro" id="IPR036390">
    <property type="entry name" value="WH_DNA-bd_sf"/>
</dbReference>
<dbReference type="AlphaFoldDB" id="A0A523UMJ7"/>
<evidence type="ECO:0000256" key="1">
    <source>
        <dbReference type="ARBA" id="ARBA00022490"/>
    </source>
</evidence>
<gene>
    <name evidence="5" type="primary">scpB</name>
    <name evidence="5" type="ORF">E3J62_12540</name>
</gene>